<feature type="region of interest" description="Disordered" evidence="1">
    <location>
        <begin position="177"/>
        <end position="199"/>
    </location>
</feature>
<dbReference type="EMBL" id="JAKOGI010000963">
    <property type="protein sequence ID" value="KAJ8428844.1"/>
    <property type="molecule type" value="Genomic_DNA"/>
</dbReference>
<feature type="compositionally biased region" description="Polar residues" evidence="1">
    <location>
        <begin position="91"/>
        <end position="106"/>
    </location>
</feature>
<name>A0A9Q1JPX6_9CARY</name>
<protein>
    <submittedName>
        <fullName evidence="2">Uncharacterized protein</fullName>
    </submittedName>
</protein>
<organism evidence="2 3">
    <name type="scientific">Carnegiea gigantea</name>
    <dbReference type="NCBI Taxonomy" id="171969"/>
    <lineage>
        <taxon>Eukaryota</taxon>
        <taxon>Viridiplantae</taxon>
        <taxon>Streptophyta</taxon>
        <taxon>Embryophyta</taxon>
        <taxon>Tracheophyta</taxon>
        <taxon>Spermatophyta</taxon>
        <taxon>Magnoliopsida</taxon>
        <taxon>eudicotyledons</taxon>
        <taxon>Gunneridae</taxon>
        <taxon>Pentapetalae</taxon>
        <taxon>Caryophyllales</taxon>
        <taxon>Cactineae</taxon>
        <taxon>Cactaceae</taxon>
        <taxon>Cactoideae</taxon>
        <taxon>Echinocereeae</taxon>
        <taxon>Carnegiea</taxon>
    </lineage>
</organism>
<proteinExistence type="predicted"/>
<reference evidence="2" key="1">
    <citation type="submission" date="2022-04" db="EMBL/GenBank/DDBJ databases">
        <title>Carnegiea gigantea Genome sequencing and assembly v2.</title>
        <authorList>
            <person name="Copetti D."/>
            <person name="Sanderson M.J."/>
            <person name="Burquez A."/>
            <person name="Wojciechowski M.F."/>
        </authorList>
    </citation>
    <scope>NUCLEOTIDE SEQUENCE</scope>
    <source>
        <strain evidence="2">SGP5-SGP5p</strain>
        <tissue evidence="2">Aerial part</tissue>
    </source>
</reference>
<evidence type="ECO:0000256" key="1">
    <source>
        <dbReference type="SAM" id="MobiDB-lite"/>
    </source>
</evidence>
<keyword evidence="3" id="KW-1185">Reference proteome</keyword>
<evidence type="ECO:0000313" key="2">
    <source>
        <dbReference type="EMBL" id="KAJ8428844.1"/>
    </source>
</evidence>
<sequence length="213" mass="23812">MRSRPWARLGGFIRPFLSHNNDLYFSVFNFFQMVEHCSTAVNAAIITLVRATTDTSNKYKKGHMEVARNTPIVVAKDLMTSNLFQRKRQTKMTSTESRNGLGNKSSMSRFDKNIHTTCFMERDANMKVHIESSTTTGKSTDSSLIGHSSIKANSSDGDLFNPMRHFSGFANHGFPPPSIVHKDDVENDGIDADNDDNDDASLFEYDALSSSED</sequence>
<gene>
    <name evidence="2" type="ORF">Cgig2_003392</name>
</gene>
<evidence type="ECO:0000313" key="3">
    <source>
        <dbReference type="Proteomes" id="UP001153076"/>
    </source>
</evidence>
<dbReference type="Proteomes" id="UP001153076">
    <property type="component" value="Unassembled WGS sequence"/>
</dbReference>
<feature type="region of interest" description="Disordered" evidence="1">
    <location>
        <begin position="87"/>
        <end position="106"/>
    </location>
</feature>
<accession>A0A9Q1JPX6</accession>
<feature type="compositionally biased region" description="Acidic residues" evidence="1">
    <location>
        <begin position="185"/>
        <end position="199"/>
    </location>
</feature>
<dbReference type="AlphaFoldDB" id="A0A9Q1JPX6"/>
<comment type="caution">
    <text evidence="2">The sequence shown here is derived from an EMBL/GenBank/DDBJ whole genome shotgun (WGS) entry which is preliminary data.</text>
</comment>